<dbReference type="CDD" id="cd00841">
    <property type="entry name" value="MPP_YfcE"/>
    <property type="match status" value="1"/>
</dbReference>
<evidence type="ECO:0000259" key="3">
    <source>
        <dbReference type="Pfam" id="PF12850"/>
    </source>
</evidence>
<gene>
    <name evidence="4" type="ORF">D8M05_03495</name>
</gene>
<comment type="caution">
    <text evidence="4">The sequence shown here is derived from an EMBL/GenBank/DDBJ whole genome shotgun (WGS) entry which is preliminary data.</text>
</comment>
<feature type="domain" description="Calcineurin-like phosphoesterase" evidence="3">
    <location>
        <begin position="3"/>
        <end position="144"/>
    </location>
</feature>
<organism evidence="4 5">
    <name type="scientific">Oceanobacillus bengalensis</name>
    <dbReference type="NCBI Taxonomy" id="1435466"/>
    <lineage>
        <taxon>Bacteria</taxon>
        <taxon>Bacillati</taxon>
        <taxon>Bacillota</taxon>
        <taxon>Bacilli</taxon>
        <taxon>Bacillales</taxon>
        <taxon>Bacillaceae</taxon>
        <taxon>Oceanobacillus</taxon>
    </lineage>
</organism>
<reference evidence="4 5" key="1">
    <citation type="journal article" date="2015" name="Antonie Van Leeuwenhoek">
        <title>Oceanobacillus bengalensis sp. nov., a bacterium isolated from seawater of the Bay of Bengal.</title>
        <authorList>
            <person name="Yongchang O."/>
            <person name="Xiang W."/>
            <person name="Wang G."/>
        </authorList>
    </citation>
    <scope>NUCLEOTIDE SEQUENCE [LARGE SCALE GENOMIC DNA]</scope>
    <source>
        <strain evidence="4 5">MCCC 1K00260</strain>
    </source>
</reference>
<dbReference type="SUPFAM" id="SSF56300">
    <property type="entry name" value="Metallo-dependent phosphatases"/>
    <property type="match status" value="1"/>
</dbReference>
<dbReference type="GO" id="GO:0016787">
    <property type="term" value="F:hydrolase activity"/>
    <property type="evidence" value="ECO:0007669"/>
    <property type="project" value="UniProtKB-UniRule"/>
</dbReference>
<dbReference type="InterPro" id="IPR041802">
    <property type="entry name" value="MPP_YfcE"/>
</dbReference>
<dbReference type="Proteomes" id="UP000281813">
    <property type="component" value="Unassembled WGS sequence"/>
</dbReference>
<proteinExistence type="inferred from homology"/>
<evidence type="ECO:0000313" key="4">
    <source>
        <dbReference type="EMBL" id="RKQ17962.1"/>
    </source>
</evidence>
<dbReference type="Gene3D" id="3.60.21.10">
    <property type="match status" value="1"/>
</dbReference>
<dbReference type="OrthoDB" id="9800565at2"/>
<dbReference type="GO" id="GO:0046872">
    <property type="term" value="F:metal ion binding"/>
    <property type="evidence" value="ECO:0007669"/>
    <property type="project" value="UniProtKB-KW"/>
</dbReference>
<dbReference type="InterPro" id="IPR029052">
    <property type="entry name" value="Metallo-depent_PP-like"/>
</dbReference>
<dbReference type="InterPro" id="IPR024654">
    <property type="entry name" value="Calcineurin-like_PHP_lpxH"/>
</dbReference>
<comment type="cofactor">
    <cofactor evidence="2">
        <name>a divalent metal cation</name>
        <dbReference type="ChEBI" id="CHEBI:60240"/>
    </cofactor>
</comment>
<name>A0A494Z5Y6_9BACI</name>
<dbReference type="AlphaFoldDB" id="A0A494Z5Y6"/>
<dbReference type="PANTHER" id="PTHR11124">
    <property type="entry name" value="VACUOLAR SORTING PROTEIN VPS29"/>
    <property type="match status" value="1"/>
</dbReference>
<sequence>MSKVLIVSDSHGLTEELSAIKARHQISNLIHCGDSELDFNTDELEGFYKVRGNCDMDSMFPNEEVITIDGLTFFVTHGHLYNVKMNLMKLSYRAEEVGANVICFGHTHIAGAEKIDRQLFINPGSIRLPRNRPEPTYAVMEWETVQSISVQFYTVDGQLVQDMNFQGSL</sequence>
<comment type="similarity">
    <text evidence="1 2">Belongs to the metallophosphoesterase superfamily. YfcE family.</text>
</comment>
<accession>A0A494Z5Y6</accession>
<dbReference type="EMBL" id="RBZO01000003">
    <property type="protein sequence ID" value="RKQ17962.1"/>
    <property type="molecule type" value="Genomic_DNA"/>
</dbReference>
<dbReference type="RefSeq" id="WP_121128687.1">
    <property type="nucleotide sequence ID" value="NZ_JBHUFK010000023.1"/>
</dbReference>
<dbReference type="Pfam" id="PF12850">
    <property type="entry name" value="Metallophos_2"/>
    <property type="match status" value="1"/>
</dbReference>
<evidence type="ECO:0000313" key="5">
    <source>
        <dbReference type="Proteomes" id="UP000281813"/>
    </source>
</evidence>
<evidence type="ECO:0000256" key="1">
    <source>
        <dbReference type="ARBA" id="ARBA00008950"/>
    </source>
</evidence>
<dbReference type="NCBIfam" id="TIGR00040">
    <property type="entry name" value="yfcE"/>
    <property type="match status" value="1"/>
</dbReference>
<dbReference type="InterPro" id="IPR000979">
    <property type="entry name" value="Phosphodiesterase_MJ0936/Vps29"/>
</dbReference>
<evidence type="ECO:0000256" key="2">
    <source>
        <dbReference type="RuleBase" id="RU362039"/>
    </source>
</evidence>
<dbReference type="EC" id="3.1.4.-" evidence="2"/>
<protein>
    <recommendedName>
        <fullName evidence="2">Phosphoesterase</fullName>
        <ecNumber evidence="2">3.1.4.-</ecNumber>
    </recommendedName>
</protein>
<keyword evidence="2" id="KW-0479">Metal-binding</keyword>
<keyword evidence="5" id="KW-1185">Reference proteome</keyword>